<comment type="caution">
    <text evidence="1">The sequence shown here is derived from an EMBL/GenBank/DDBJ whole genome shotgun (WGS) entry which is preliminary data.</text>
</comment>
<name>A0ABQ1MAW6_9BURK</name>
<reference evidence="2" key="1">
    <citation type="journal article" date="2019" name="Int. J. Syst. Evol. Microbiol.">
        <title>The Global Catalogue of Microorganisms (GCM) 10K type strain sequencing project: providing services to taxonomists for standard genome sequencing and annotation.</title>
        <authorList>
            <consortium name="The Broad Institute Genomics Platform"/>
            <consortium name="The Broad Institute Genome Sequencing Center for Infectious Disease"/>
            <person name="Wu L."/>
            <person name="Ma J."/>
        </authorList>
    </citation>
    <scope>NUCLEOTIDE SEQUENCE [LARGE SCALE GENOMIC DNA]</scope>
    <source>
        <strain evidence="2">CGMCC 1.15103</strain>
    </source>
</reference>
<protein>
    <submittedName>
        <fullName evidence="1">Uncharacterized protein</fullName>
    </submittedName>
</protein>
<dbReference type="Proteomes" id="UP000602004">
    <property type="component" value="Unassembled WGS sequence"/>
</dbReference>
<sequence>MRHRETPRQRLDKAAKIQRDQRTNLLRDKARELGLPEPGLDGFIYNLGPGLLRVEKPMSPDIVEAYVRLQSAAHELHRAIESVGRHDAHHRYLAANIDLVKKDLASLLRPDKPRATDGDALFAVDAGLVRFSFNSKSGRPIDYVTELACEAALAWRLSYKTWPASRGESGFHKMLKFACERLLGMAEKDTPGRRAAQEGVALCKLRWENGWSGGRVHSSADADGMLQIRANKT</sequence>
<evidence type="ECO:0000313" key="2">
    <source>
        <dbReference type="Proteomes" id="UP000602004"/>
    </source>
</evidence>
<gene>
    <name evidence="1" type="ORF">GCM10011400_24100</name>
</gene>
<accession>A0ABQ1MAW6</accession>
<organism evidence="1 2">
    <name type="scientific">Paraburkholderia caffeinilytica</name>
    <dbReference type="NCBI Taxonomy" id="1761016"/>
    <lineage>
        <taxon>Bacteria</taxon>
        <taxon>Pseudomonadati</taxon>
        <taxon>Pseudomonadota</taxon>
        <taxon>Betaproteobacteria</taxon>
        <taxon>Burkholderiales</taxon>
        <taxon>Burkholderiaceae</taxon>
        <taxon>Paraburkholderia</taxon>
    </lineage>
</organism>
<keyword evidence="2" id="KW-1185">Reference proteome</keyword>
<evidence type="ECO:0000313" key="1">
    <source>
        <dbReference type="EMBL" id="GGC36606.1"/>
    </source>
</evidence>
<proteinExistence type="predicted"/>
<dbReference type="EMBL" id="BMHL01000003">
    <property type="protein sequence ID" value="GGC36606.1"/>
    <property type="molecule type" value="Genomic_DNA"/>
</dbReference>